<name>A0A8S3AN12_9BILA</name>
<evidence type="ECO:0000313" key="2">
    <source>
        <dbReference type="Proteomes" id="UP000676336"/>
    </source>
</evidence>
<organism evidence="1 2">
    <name type="scientific">Rotaria magnacalcarata</name>
    <dbReference type="NCBI Taxonomy" id="392030"/>
    <lineage>
        <taxon>Eukaryota</taxon>
        <taxon>Metazoa</taxon>
        <taxon>Spiralia</taxon>
        <taxon>Gnathifera</taxon>
        <taxon>Rotifera</taxon>
        <taxon>Eurotatoria</taxon>
        <taxon>Bdelloidea</taxon>
        <taxon>Philodinida</taxon>
        <taxon>Philodinidae</taxon>
        <taxon>Rotaria</taxon>
    </lineage>
</organism>
<dbReference type="AlphaFoldDB" id="A0A8S3AN12"/>
<accession>A0A8S3AN12</accession>
<proteinExistence type="predicted"/>
<evidence type="ECO:0000313" key="1">
    <source>
        <dbReference type="EMBL" id="CAF4746666.1"/>
    </source>
</evidence>
<sequence>MYSNLTIQINATFYVQGAPELDGRPVIESIISIIISEAWSSCAIVIKELSHLLIT</sequence>
<comment type="caution">
    <text evidence="1">The sequence shown here is derived from an EMBL/GenBank/DDBJ whole genome shotgun (WGS) entry which is preliminary data.</text>
</comment>
<protein>
    <submittedName>
        <fullName evidence="1">Uncharacterized protein</fullName>
    </submittedName>
</protein>
<reference evidence="1" key="1">
    <citation type="submission" date="2021-02" db="EMBL/GenBank/DDBJ databases">
        <authorList>
            <person name="Nowell W R."/>
        </authorList>
    </citation>
    <scope>NUCLEOTIDE SEQUENCE</scope>
</reference>
<dbReference type="EMBL" id="CAJOBI010136200">
    <property type="protein sequence ID" value="CAF4746666.1"/>
    <property type="molecule type" value="Genomic_DNA"/>
</dbReference>
<feature type="non-terminal residue" evidence="1">
    <location>
        <position position="55"/>
    </location>
</feature>
<dbReference type="Proteomes" id="UP000676336">
    <property type="component" value="Unassembled WGS sequence"/>
</dbReference>
<gene>
    <name evidence="1" type="ORF">SMN809_LOCUS44944</name>
</gene>